<proteinExistence type="predicted"/>
<accession>A0ABQ4T2F2</accession>
<gene>
    <name evidence="2" type="ORF">LKMONMHP_0240</name>
</gene>
<dbReference type="EMBL" id="BPQV01000001">
    <property type="protein sequence ID" value="GJE25403.1"/>
    <property type="molecule type" value="Genomic_DNA"/>
</dbReference>
<feature type="compositionally biased region" description="Polar residues" evidence="1">
    <location>
        <begin position="7"/>
        <end position="19"/>
    </location>
</feature>
<dbReference type="Proteomes" id="UP001055156">
    <property type="component" value="Unassembled WGS sequence"/>
</dbReference>
<keyword evidence="3" id="KW-1185">Reference proteome</keyword>
<evidence type="ECO:0000256" key="1">
    <source>
        <dbReference type="SAM" id="MobiDB-lite"/>
    </source>
</evidence>
<comment type="caution">
    <text evidence="2">The sequence shown here is derived from an EMBL/GenBank/DDBJ whole genome shotgun (WGS) entry which is preliminary data.</text>
</comment>
<evidence type="ECO:0000313" key="2">
    <source>
        <dbReference type="EMBL" id="GJE25403.1"/>
    </source>
</evidence>
<dbReference type="RefSeq" id="WP_238309356.1">
    <property type="nucleotide sequence ID" value="NZ_BPQV01000001.1"/>
</dbReference>
<reference evidence="2" key="1">
    <citation type="journal article" date="2021" name="Front. Microbiol.">
        <title>Comprehensive Comparative Genomics and Phenotyping of Methylobacterium Species.</title>
        <authorList>
            <person name="Alessa O."/>
            <person name="Ogura Y."/>
            <person name="Fujitani Y."/>
            <person name="Takami H."/>
            <person name="Hayashi T."/>
            <person name="Sahin N."/>
            <person name="Tani A."/>
        </authorList>
    </citation>
    <scope>NUCLEOTIDE SEQUENCE</scope>
    <source>
        <strain evidence="2">NBRC 15689</strain>
    </source>
</reference>
<feature type="region of interest" description="Disordered" evidence="1">
    <location>
        <begin position="1"/>
        <end position="23"/>
    </location>
</feature>
<name>A0ABQ4T2F2_METOR</name>
<sequence length="178" mass="18939">MTRSDTRSGPTRPETSPLSRSMPVERLLRNRAEIVVEASEAECVALAQDFGLPAIRDLVGRFRLSGSQERLHVTGSVEAIVTQTCTASLEGFEAAVSEPVDITFSDLAMDEAGDGAENVDTPDPITNGRIDFGALTAEFLALGLDPYPRKPGIDFETVSVGADTSPFAALGRLREGEG</sequence>
<evidence type="ECO:0008006" key="4">
    <source>
        <dbReference type="Google" id="ProtNLM"/>
    </source>
</evidence>
<protein>
    <recommendedName>
        <fullName evidence="4">Metal-binding protein</fullName>
    </recommendedName>
</protein>
<evidence type="ECO:0000313" key="3">
    <source>
        <dbReference type="Proteomes" id="UP001055156"/>
    </source>
</evidence>
<reference evidence="2" key="2">
    <citation type="submission" date="2021-08" db="EMBL/GenBank/DDBJ databases">
        <authorList>
            <person name="Tani A."/>
            <person name="Ola A."/>
            <person name="Ogura Y."/>
            <person name="Katsura K."/>
            <person name="Hayashi T."/>
        </authorList>
    </citation>
    <scope>NUCLEOTIDE SEQUENCE</scope>
    <source>
        <strain evidence="2">NBRC 15689</strain>
    </source>
</reference>
<organism evidence="2 3">
    <name type="scientific">Methylobacterium organophilum</name>
    <dbReference type="NCBI Taxonomy" id="410"/>
    <lineage>
        <taxon>Bacteria</taxon>
        <taxon>Pseudomonadati</taxon>
        <taxon>Pseudomonadota</taxon>
        <taxon>Alphaproteobacteria</taxon>
        <taxon>Hyphomicrobiales</taxon>
        <taxon>Methylobacteriaceae</taxon>
        <taxon>Methylobacterium</taxon>
    </lineage>
</organism>